<feature type="domain" description="Cation/H(+) antiporter C-terminal" evidence="13">
    <location>
        <begin position="612"/>
        <end position="758"/>
    </location>
</feature>
<reference evidence="14" key="1">
    <citation type="submission" date="2013-07" db="EMBL/GenBank/DDBJ databases">
        <title>The genome of Eucalyptus grandis.</title>
        <authorList>
            <person name="Schmutz J."/>
            <person name="Hayes R."/>
            <person name="Myburg A."/>
            <person name="Tuskan G."/>
            <person name="Grattapaglia D."/>
            <person name="Rokhsar D.S."/>
        </authorList>
    </citation>
    <scope>NUCLEOTIDE SEQUENCE</scope>
    <source>
        <tissue evidence="14">Leaf extractions</tissue>
    </source>
</reference>
<evidence type="ECO:0000256" key="6">
    <source>
        <dbReference type="ARBA" id="ARBA00022989"/>
    </source>
</evidence>
<organism evidence="14">
    <name type="scientific">Eucalyptus grandis</name>
    <name type="common">Flooded gum</name>
    <dbReference type="NCBI Taxonomy" id="71139"/>
    <lineage>
        <taxon>Eukaryota</taxon>
        <taxon>Viridiplantae</taxon>
        <taxon>Streptophyta</taxon>
        <taxon>Embryophyta</taxon>
        <taxon>Tracheophyta</taxon>
        <taxon>Spermatophyta</taxon>
        <taxon>Magnoliopsida</taxon>
        <taxon>eudicotyledons</taxon>
        <taxon>Gunneridae</taxon>
        <taxon>Pentapetalae</taxon>
        <taxon>rosids</taxon>
        <taxon>malvids</taxon>
        <taxon>Myrtales</taxon>
        <taxon>Myrtaceae</taxon>
        <taxon>Myrtoideae</taxon>
        <taxon>Eucalypteae</taxon>
        <taxon>Eucalyptus</taxon>
    </lineage>
</organism>
<dbReference type="eggNOG" id="KOG1650">
    <property type="taxonomic scope" value="Eukaryota"/>
</dbReference>
<evidence type="ECO:0000259" key="13">
    <source>
        <dbReference type="Pfam" id="PF23259"/>
    </source>
</evidence>
<proteinExistence type="inferred from homology"/>
<dbReference type="InterPro" id="IPR050794">
    <property type="entry name" value="CPA2_transporter"/>
</dbReference>
<gene>
    <name evidence="14" type="ORF">EUGRSUZ_B03637</name>
</gene>
<feature type="transmembrane region" description="Helical" evidence="10">
    <location>
        <begin position="248"/>
        <end position="269"/>
    </location>
</feature>
<dbReference type="Gene3D" id="3.40.50.12370">
    <property type="match status" value="1"/>
</dbReference>
<dbReference type="GO" id="GO:0098662">
    <property type="term" value="P:inorganic cation transmembrane transport"/>
    <property type="evidence" value="ECO:0000318"/>
    <property type="project" value="GO_Central"/>
</dbReference>
<feature type="transmembrane region" description="Helical" evidence="10">
    <location>
        <begin position="145"/>
        <end position="168"/>
    </location>
</feature>
<dbReference type="AlphaFoldDB" id="A0A059D8N8"/>
<protein>
    <submittedName>
        <fullName evidence="14">Uncharacterized protein</fullName>
    </submittedName>
</protein>
<accession>A0A059D8N8</accession>
<evidence type="ECO:0000256" key="1">
    <source>
        <dbReference type="ARBA" id="ARBA00004141"/>
    </source>
</evidence>
<name>A0A059D8N8_EUCGR</name>
<evidence type="ECO:0000256" key="5">
    <source>
        <dbReference type="ARBA" id="ARBA00022958"/>
    </source>
</evidence>
<dbReference type="InParanoid" id="A0A059D8N8"/>
<dbReference type="InterPro" id="IPR057290">
    <property type="entry name" value="CHX17_C"/>
</dbReference>
<evidence type="ECO:0000256" key="3">
    <source>
        <dbReference type="ARBA" id="ARBA00022538"/>
    </source>
</evidence>
<keyword evidence="3" id="KW-0633">Potassium transport</keyword>
<dbReference type="GO" id="GO:0006885">
    <property type="term" value="P:regulation of pH"/>
    <property type="evidence" value="ECO:0000318"/>
    <property type="project" value="GO_Central"/>
</dbReference>
<feature type="transmembrane region" description="Helical" evidence="10">
    <location>
        <begin position="323"/>
        <end position="345"/>
    </location>
</feature>
<dbReference type="GO" id="GO:0015297">
    <property type="term" value="F:antiporter activity"/>
    <property type="evidence" value="ECO:0007669"/>
    <property type="project" value="InterPro"/>
</dbReference>
<feature type="transmembrane region" description="Helical" evidence="10">
    <location>
        <begin position="180"/>
        <end position="201"/>
    </location>
</feature>
<keyword evidence="8 10" id="KW-0472">Membrane</keyword>
<feature type="domain" description="Cation/H(+) antiporter central" evidence="12">
    <location>
        <begin position="466"/>
        <end position="597"/>
    </location>
</feature>
<evidence type="ECO:0000256" key="10">
    <source>
        <dbReference type="SAM" id="Phobius"/>
    </source>
</evidence>
<dbReference type="Pfam" id="PF00999">
    <property type="entry name" value="Na_H_Exchanger"/>
    <property type="match status" value="1"/>
</dbReference>
<dbReference type="GO" id="GO:0012505">
    <property type="term" value="C:endomembrane system"/>
    <property type="evidence" value="ECO:0000318"/>
    <property type="project" value="GO_Central"/>
</dbReference>
<dbReference type="Gramene" id="KCW87108">
    <property type="protein sequence ID" value="KCW87108"/>
    <property type="gene ID" value="EUGRSUZ_B03637"/>
</dbReference>
<feature type="transmembrane region" description="Helical" evidence="10">
    <location>
        <begin position="113"/>
        <end position="133"/>
    </location>
</feature>
<dbReference type="InterPro" id="IPR038770">
    <property type="entry name" value="Na+/solute_symporter_sf"/>
</dbReference>
<dbReference type="PANTHER" id="PTHR32468:SF18">
    <property type="entry name" value="CATION_H(+) ANTIPORTER 1"/>
    <property type="match status" value="1"/>
</dbReference>
<dbReference type="Gene3D" id="1.20.1530.20">
    <property type="match status" value="1"/>
</dbReference>
<keyword evidence="5" id="KW-0630">Potassium</keyword>
<feature type="transmembrane region" description="Helical" evidence="10">
    <location>
        <begin position="289"/>
        <end position="311"/>
    </location>
</feature>
<evidence type="ECO:0000256" key="8">
    <source>
        <dbReference type="ARBA" id="ARBA00023136"/>
    </source>
</evidence>
<dbReference type="EMBL" id="KK198754">
    <property type="protein sequence ID" value="KCW87108.1"/>
    <property type="molecule type" value="Genomic_DNA"/>
</dbReference>
<dbReference type="GO" id="GO:0016020">
    <property type="term" value="C:membrane"/>
    <property type="evidence" value="ECO:0007669"/>
    <property type="project" value="UniProtKB-SubCell"/>
</dbReference>
<evidence type="ECO:0000256" key="2">
    <source>
        <dbReference type="ARBA" id="ARBA00022448"/>
    </source>
</evidence>
<feature type="domain" description="Cation/H+ exchanger transmembrane" evidence="11">
    <location>
        <begin position="36"/>
        <end position="412"/>
    </location>
</feature>
<evidence type="ECO:0000256" key="4">
    <source>
        <dbReference type="ARBA" id="ARBA00022692"/>
    </source>
</evidence>
<evidence type="ECO:0000313" key="14">
    <source>
        <dbReference type="EMBL" id="KCW87108.1"/>
    </source>
</evidence>
<feature type="transmembrane region" description="Helical" evidence="10">
    <location>
        <begin position="207"/>
        <end position="228"/>
    </location>
</feature>
<feature type="transmembrane region" description="Helical" evidence="10">
    <location>
        <begin position="390"/>
        <end position="410"/>
    </location>
</feature>
<comment type="subcellular location">
    <subcellularLocation>
        <location evidence="1">Membrane</location>
        <topology evidence="1">Multi-pass membrane protein</topology>
    </subcellularLocation>
</comment>
<feature type="transmembrane region" description="Helical" evidence="10">
    <location>
        <begin position="79"/>
        <end position="101"/>
    </location>
</feature>
<evidence type="ECO:0000259" key="12">
    <source>
        <dbReference type="Pfam" id="PF23256"/>
    </source>
</evidence>
<evidence type="ECO:0000256" key="9">
    <source>
        <dbReference type="ARBA" id="ARBA00038341"/>
    </source>
</evidence>
<dbReference type="GO" id="GO:0006813">
    <property type="term" value="P:potassium ion transport"/>
    <property type="evidence" value="ECO:0007669"/>
    <property type="project" value="UniProtKB-KW"/>
</dbReference>
<sequence>MNATQTFICQPDLINPLTTMGLQMSGILVLSHLFHLAMKAVGNSGPVAQILAGFALGPTGLSRIDKVRNFLYEQSTKDYYPVMEFFFSIIFMFQIGLEMDISYAIRTLRPASTIAYGGILSSVILGGTVSFFSYQYIDFMGNASIVYGLFIIIVLANTAPPAVIRLTAELKIATSELGRLAVCSSLVNDMSCLFLYALIIATHSWEGFGRGILCLMITVGLIFLNKYLALWFNGRNRNQKYLKNTEVFVILSLVITTSMIIELMSYNSSINCFLLGLMFPREGKSARTLLFKLTYSINNFVLPIYFGYIGFQFNGHYFQKLENIITVILFVVLSIGGKVGGTLAACKYMGIPLNEGVLIGFLLNMKGHADLVLLSGVSKILSWTLKSHDLLLIIIVINTVISGVVISIIMRKEEKRLAQAHRSLELQDPENELRLLACVYGPRHVAATVGIISALRGPQTAPITPYLMHLVELPEKHKDKSALYHELEDDKIEVNEDDYGGNDVLEINDAVDAFTADTKVLIQQVKAVSTFSSMYEDICDYAEDLRVSIILVPFHKHHRIDGKMESGKEGIRTTNQRVLRHAPCSVGIIVNRGPGGAPGFTQILSSETTQQVATLFFGGPDDQEALACSKRIATHPCVNLTVIRFVPSPSPSLSSSTENAAHPDDDVFLADFYNRHVRSGQVRYVEKCVNNGTQTVAALTEIGDMYTLFIVGRGRRGQSPMTTGMSDWEECPELGIVGDILASSEFSINGSVLIIQQHRNPGI</sequence>
<evidence type="ECO:0000256" key="7">
    <source>
        <dbReference type="ARBA" id="ARBA00023065"/>
    </source>
</evidence>
<keyword evidence="7" id="KW-0406">Ion transport</keyword>
<dbReference type="InterPro" id="IPR006153">
    <property type="entry name" value="Cation/H_exchanger_TM"/>
</dbReference>
<comment type="similarity">
    <text evidence="9">Belongs to the monovalent cation:proton antiporter 2 (CPA2) transporter (TC 2.A.37) family. CHX (TC 2.A.37.4) subfamily.</text>
</comment>
<dbReference type="InterPro" id="IPR057291">
    <property type="entry name" value="CHX17_2nd"/>
</dbReference>
<dbReference type="Pfam" id="PF23259">
    <property type="entry name" value="CHX17_C"/>
    <property type="match status" value="1"/>
</dbReference>
<dbReference type="Pfam" id="PF23256">
    <property type="entry name" value="CHX17_2nd"/>
    <property type="match status" value="1"/>
</dbReference>
<dbReference type="PANTHER" id="PTHR32468">
    <property type="entry name" value="CATION/H + ANTIPORTER"/>
    <property type="match status" value="1"/>
</dbReference>
<keyword evidence="4 10" id="KW-0812">Transmembrane</keyword>
<keyword evidence="6 10" id="KW-1133">Transmembrane helix</keyword>
<dbReference type="OMA" id="HHRMRRW"/>
<feature type="transmembrane region" description="Helical" evidence="10">
    <location>
        <begin position="357"/>
        <end position="378"/>
    </location>
</feature>
<dbReference type="GO" id="GO:1902600">
    <property type="term" value="P:proton transmembrane transport"/>
    <property type="evidence" value="ECO:0007669"/>
    <property type="project" value="InterPro"/>
</dbReference>
<keyword evidence="2" id="KW-0813">Transport</keyword>
<evidence type="ECO:0000259" key="11">
    <source>
        <dbReference type="Pfam" id="PF00999"/>
    </source>
</evidence>